<evidence type="ECO:0000313" key="1">
    <source>
        <dbReference type="EMBL" id="CCB70198.1"/>
    </source>
</evidence>
<dbReference type="EMBL" id="FQ859183">
    <property type="protein sequence ID" value="CCB70198.1"/>
    <property type="molecule type" value="Genomic_DNA"/>
</dbReference>
<proteinExistence type="predicted"/>
<dbReference type="AlphaFoldDB" id="G2Z2M6"/>
<dbReference type="KEGG" id="fbr:FBFL15_2176"/>
<dbReference type="STRING" id="1034807.FBFL15_2176"/>
<dbReference type="Proteomes" id="UP000009186">
    <property type="component" value="Chromosome"/>
</dbReference>
<keyword evidence="1" id="KW-0449">Lipoprotein</keyword>
<protein>
    <submittedName>
        <fullName evidence="1">Probable lipoprotein</fullName>
    </submittedName>
</protein>
<evidence type="ECO:0000313" key="2">
    <source>
        <dbReference type="Proteomes" id="UP000009186"/>
    </source>
</evidence>
<accession>G2Z2M6</accession>
<name>G2Z2M6_FLABF</name>
<gene>
    <name evidence="1" type="ordered locus">FBFL15_2176</name>
</gene>
<dbReference type="HOGENOM" id="CLU_037602_2_1_10"/>
<sequence length="189" mass="22245">MKRLVFFVAMFLAFSCTKREPKVPHIFQLKSAKMVRFVNDVAFVNQQKFSGYLYDLYPNKDTVSVEGFINGKLWGRCRKWYPNQQLMEERFYYQGRKNGTQTAYWDNGNKRFEFVAKDDAYQGELKEWSFDGKLSHVGHFKEGQEEGSQKMWYDTGKIRANYVIKNGKRYGLLGTKNCKNVSDSIFVVK</sequence>
<dbReference type="eggNOG" id="COG2849">
    <property type="taxonomic scope" value="Bacteria"/>
</dbReference>
<dbReference type="SUPFAM" id="SSF82185">
    <property type="entry name" value="Histone H3 K4-specific methyltransferase SET7/9 N-terminal domain"/>
    <property type="match status" value="1"/>
</dbReference>
<dbReference type="PROSITE" id="PS51257">
    <property type="entry name" value="PROKAR_LIPOPROTEIN"/>
    <property type="match status" value="1"/>
</dbReference>
<reference evidence="1 2" key="1">
    <citation type="journal article" date="2011" name="Appl. Environ. Microbiol.">
        <title>Complete genome sequence of the fish pathogen Flavobacterium branchiophilum.</title>
        <authorList>
            <consortium name="1:IP"/>
            <consortium name="Microbial Evolutionary Genomics,F-75015 Paris"/>
            <consortium name="France 2:CNRS"/>
            <consortium name="URA2171"/>
            <consortium name="F-75015 Paris,France 3:Unite de Virologie et Immunologie Mol."/>
            <consortium name="INRA,78352 Jouy en Josas Cedex"/>
            <consortium name="France. 4:Unite de Mathemathique"/>
            <consortium name="Informatique et Genome,INRA"/>
            <consortium name="78352 Jouy en Josas Cedex"/>
            <consortium name="France. 5:CEA/Genoscope"/>
            <consortium name="Evry"/>
            <consortium name="France"/>
            <person name="Touchon M."/>
            <person name="Barbier P."/>
            <person name="Bernardet J.F."/>
            <person name="Loux V."/>
            <person name="Vacherie B."/>
            <person name="Barbe V."/>
            <person name="Rocha E.P."/>
            <person name="Duchaud E."/>
        </authorList>
    </citation>
    <scope>NUCLEOTIDE SEQUENCE [LARGE SCALE GENOMIC DNA]</scope>
    <source>
        <strain evidence="1 2">FL-15</strain>
    </source>
</reference>
<dbReference type="Gene3D" id="2.20.110.10">
    <property type="entry name" value="Histone H3 K4-specific methyltransferase SET7/9 N-terminal domain"/>
    <property type="match status" value="2"/>
</dbReference>
<dbReference type="RefSeq" id="WP_014084660.1">
    <property type="nucleotide sequence ID" value="NC_016001.1"/>
</dbReference>
<keyword evidence="2" id="KW-1185">Reference proteome</keyword>
<organism evidence="1 2">
    <name type="scientific">Flavobacterium branchiophilum (strain FL-15)</name>
    <dbReference type="NCBI Taxonomy" id="1034807"/>
    <lineage>
        <taxon>Bacteria</taxon>
        <taxon>Pseudomonadati</taxon>
        <taxon>Bacteroidota</taxon>
        <taxon>Flavobacteriia</taxon>
        <taxon>Flavobacteriales</taxon>
        <taxon>Flavobacteriaceae</taxon>
        <taxon>Flavobacterium</taxon>
    </lineage>
</organism>